<comment type="caution">
    <text evidence="1">The sequence shown here is derived from an EMBL/GenBank/DDBJ whole genome shotgun (WGS) entry which is preliminary data.</text>
</comment>
<name>A0AAD7WWU7_9TELE</name>
<gene>
    <name evidence="1" type="ORF">AAFF_G00128770</name>
</gene>
<keyword evidence="2" id="KW-1185">Reference proteome</keyword>
<dbReference type="EMBL" id="JAINUG010000019">
    <property type="protein sequence ID" value="KAJ8412541.1"/>
    <property type="molecule type" value="Genomic_DNA"/>
</dbReference>
<evidence type="ECO:0000313" key="1">
    <source>
        <dbReference type="EMBL" id="KAJ8412541.1"/>
    </source>
</evidence>
<reference evidence="1" key="1">
    <citation type="journal article" date="2023" name="Science">
        <title>Genome structures resolve the early diversification of teleost fishes.</title>
        <authorList>
            <person name="Parey E."/>
            <person name="Louis A."/>
            <person name="Montfort J."/>
            <person name="Bouchez O."/>
            <person name="Roques C."/>
            <person name="Iampietro C."/>
            <person name="Lluch J."/>
            <person name="Castinel A."/>
            <person name="Donnadieu C."/>
            <person name="Desvignes T."/>
            <person name="Floi Bucao C."/>
            <person name="Jouanno E."/>
            <person name="Wen M."/>
            <person name="Mejri S."/>
            <person name="Dirks R."/>
            <person name="Jansen H."/>
            <person name="Henkel C."/>
            <person name="Chen W.J."/>
            <person name="Zahm M."/>
            <person name="Cabau C."/>
            <person name="Klopp C."/>
            <person name="Thompson A.W."/>
            <person name="Robinson-Rechavi M."/>
            <person name="Braasch I."/>
            <person name="Lecointre G."/>
            <person name="Bobe J."/>
            <person name="Postlethwait J.H."/>
            <person name="Berthelot C."/>
            <person name="Roest Crollius H."/>
            <person name="Guiguen Y."/>
        </authorList>
    </citation>
    <scope>NUCLEOTIDE SEQUENCE</scope>
    <source>
        <strain evidence="1">NC1722</strain>
    </source>
</reference>
<protein>
    <submittedName>
        <fullName evidence="1">Uncharacterized protein</fullName>
    </submittedName>
</protein>
<sequence>MAQESDMGIGFFPYFQASGAMNPLISEKATTPLQAQQTEKPKPRSAVQISVWLAPCHLLEVSRGSMNLGCSRMCSSYIQERVPALVSAAMASAKSRPCPEPERMAS</sequence>
<proteinExistence type="predicted"/>
<dbReference type="AlphaFoldDB" id="A0AAD7WWU7"/>
<evidence type="ECO:0000313" key="2">
    <source>
        <dbReference type="Proteomes" id="UP001221898"/>
    </source>
</evidence>
<dbReference type="Proteomes" id="UP001221898">
    <property type="component" value="Unassembled WGS sequence"/>
</dbReference>
<organism evidence="1 2">
    <name type="scientific">Aldrovandia affinis</name>
    <dbReference type="NCBI Taxonomy" id="143900"/>
    <lineage>
        <taxon>Eukaryota</taxon>
        <taxon>Metazoa</taxon>
        <taxon>Chordata</taxon>
        <taxon>Craniata</taxon>
        <taxon>Vertebrata</taxon>
        <taxon>Euteleostomi</taxon>
        <taxon>Actinopterygii</taxon>
        <taxon>Neopterygii</taxon>
        <taxon>Teleostei</taxon>
        <taxon>Notacanthiformes</taxon>
        <taxon>Halosauridae</taxon>
        <taxon>Aldrovandia</taxon>
    </lineage>
</organism>
<accession>A0AAD7WWU7</accession>